<evidence type="ECO:0000313" key="1">
    <source>
        <dbReference type="EMBL" id="KAJ4191950.1"/>
    </source>
</evidence>
<reference evidence="1" key="1">
    <citation type="submission" date="2022-09" db="EMBL/GenBank/DDBJ databases">
        <title>Fusarium specimens isolated from Avocado Roots.</title>
        <authorList>
            <person name="Stajich J."/>
            <person name="Roper C."/>
            <person name="Heimlech-Rivalta G."/>
        </authorList>
    </citation>
    <scope>NUCLEOTIDE SEQUENCE</scope>
    <source>
        <strain evidence="1">A02</strain>
    </source>
</reference>
<name>A0A9W8V383_9HYPO</name>
<protein>
    <submittedName>
        <fullName evidence="1">Uncharacterized protein</fullName>
    </submittedName>
</protein>
<comment type="caution">
    <text evidence="1">The sequence shown here is derived from an EMBL/GenBank/DDBJ whole genome shotgun (WGS) entry which is preliminary data.</text>
</comment>
<gene>
    <name evidence="1" type="ORF">NW755_004085</name>
</gene>
<organism evidence="1 2">
    <name type="scientific">Fusarium falciforme</name>
    <dbReference type="NCBI Taxonomy" id="195108"/>
    <lineage>
        <taxon>Eukaryota</taxon>
        <taxon>Fungi</taxon>
        <taxon>Dikarya</taxon>
        <taxon>Ascomycota</taxon>
        <taxon>Pezizomycotina</taxon>
        <taxon>Sordariomycetes</taxon>
        <taxon>Hypocreomycetidae</taxon>
        <taxon>Hypocreales</taxon>
        <taxon>Nectriaceae</taxon>
        <taxon>Fusarium</taxon>
        <taxon>Fusarium solani species complex</taxon>
    </lineage>
</organism>
<evidence type="ECO:0000313" key="2">
    <source>
        <dbReference type="Proteomes" id="UP001152087"/>
    </source>
</evidence>
<keyword evidence="2" id="KW-1185">Reference proteome</keyword>
<sequence>MCWKTIMFTVCPDCNSKKQRKMTQESCEEAGNMSRYGQCQMRVQMRDAQQPGLCGECKKKREKGKKKAVHFD</sequence>
<dbReference type="Proteomes" id="UP001152087">
    <property type="component" value="Unassembled WGS sequence"/>
</dbReference>
<proteinExistence type="predicted"/>
<dbReference type="AlphaFoldDB" id="A0A9W8V383"/>
<accession>A0A9W8V383</accession>
<dbReference type="EMBL" id="JAOQAV010000008">
    <property type="protein sequence ID" value="KAJ4191950.1"/>
    <property type="molecule type" value="Genomic_DNA"/>
</dbReference>